<dbReference type="InterPro" id="IPR001731">
    <property type="entry name" value="ALAD"/>
</dbReference>
<comment type="catalytic activity">
    <reaction evidence="12 16">
        <text>2 5-aminolevulinate = porphobilinogen + 2 H2O + H(+)</text>
        <dbReference type="Rhea" id="RHEA:24064"/>
        <dbReference type="ChEBI" id="CHEBI:15377"/>
        <dbReference type="ChEBI" id="CHEBI:15378"/>
        <dbReference type="ChEBI" id="CHEBI:58126"/>
        <dbReference type="ChEBI" id="CHEBI:356416"/>
        <dbReference type="EC" id="4.2.1.24"/>
    </reaction>
</comment>
<evidence type="ECO:0000256" key="5">
    <source>
        <dbReference type="ARBA" id="ARBA00020771"/>
    </source>
</evidence>
<reference evidence="19" key="1">
    <citation type="journal article" date="2011" name="Genome Res.">
        <title>Phylogeny-wide analysis of social amoeba genomes highlights ancient origins for complex intercellular communication.</title>
        <authorList>
            <person name="Heidel A.J."/>
            <person name="Lawal H.M."/>
            <person name="Felder M."/>
            <person name="Schilde C."/>
            <person name="Helps N.R."/>
            <person name="Tunggal B."/>
            <person name="Rivero F."/>
            <person name="John U."/>
            <person name="Schleicher M."/>
            <person name="Eichinger L."/>
            <person name="Platzer M."/>
            <person name="Noegel A.A."/>
            <person name="Schaap P."/>
            <person name="Gloeckner G."/>
        </authorList>
    </citation>
    <scope>NUCLEOTIDE SEQUENCE [LARGE SCALE GENOMIC DNA]</scope>
    <source>
        <strain evidence="19">SH3</strain>
    </source>
</reference>
<dbReference type="GO" id="GO:0005829">
    <property type="term" value="C:cytosol"/>
    <property type="evidence" value="ECO:0007669"/>
    <property type="project" value="TreeGrafter"/>
</dbReference>
<dbReference type="RefSeq" id="XP_004359030.1">
    <property type="nucleotide sequence ID" value="XM_004358973.1"/>
</dbReference>
<dbReference type="SUPFAM" id="SSF51569">
    <property type="entry name" value="Aldolase"/>
    <property type="match status" value="1"/>
</dbReference>
<dbReference type="GeneID" id="14874179"/>
<name>F4PQL3_CACFS</name>
<keyword evidence="19" id="KW-1185">Reference proteome</keyword>
<feature type="active site" description="Schiff-base intermediate with substrate" evidence="13">
    <location>
        <position position="260"/>
    </location>
</feature>
<keyword evidence="10 16" id="KW-0627">Porphyrin biosynthesis</keyword>
<dbReference type="KEGG" id="dfa:DFA_01055"/>
<dbReference type="STRING" id="1054147.F4PQL3"/>
<organism evidence="18 19">
    <name type="scientific">Cavenderia fasciculata</name>
    <name type="common">Slime mold</name>
    <name type="synonym">Dictyostelium fasciculatum</name>
    <dbReference type="NCBI Taxonomy" id="261658"/>
    <lineage>
        <taxon>Eukaryota</taxon>
        <taxon>Amoebozoa</taxon>
        <taxon>Evosea</taxon>
        <taxon>Eumycetozoa</taxon>
        <taxon>Dictyostelia</taxon>
        <taxon>Acytosteliales</taxon>
        <taxon>Cavenderiaceae</taxon>
        <taxon>Cavenderia</taxon>
    </lineage>
</organism>
<feature type="active site" description="Schiff-base intermediate with substrate" evidence="13">
    <location>
        <position position="207"/>
    </location>
</feature>
<dbReference type="AlphaFoldDB" id="F4PQL3"/>
<dbReference type="UniPathway" id="UPA00251">
    <property type="reaction ID" value="UER00318"/>
</dbReference>
<comment type="similarity">
    <text evidence="3 17">Belongs to the ALAD family.</text>
</comment>
<dbReference type="OrthoDB" id="1530at2759"/>
<dbReference type="OMA" id="YQMDYAN"/>
<evidence type="ECO:0000256" key="13">
    <source>
        <dbReference type="PIRSR" id="PIRSR001415-1"/>
    </source>
</evidence>
<keyword evidence="6 15" id="KW-0479">Metal-binding</keyword>
<evidence type="ECO:0000256" key="16">
    <source>
        <dbReference type="RuleBase" id="RU000515"/>
    </source>
</evidence>
<comment type="function">
    <text evidence="11">Catalyzes an early step in the biosynthesis of tetrapyrroles. Binds two molecules of 5-aminolevulinate per subunit, each at a distinct site, and catalyzes their condensation to form porphobilinogen.</text>
</comment>
<keyword evidence="7 15" id="KW-0862">Zinc</keyword>
<evidence type="ECO:0000256" key="11">
    <source>
        <dbReference type="ARBA" id="ARBA00025628"/>
    </source>
</evidence>
<dbReference type="GO" id="GO:0004655">
    <property type="term" value="F:porphobilinogen synthase activity"/>
    <property type="evidence" value="ECO:0007669"/>
    <property type="project" value="UniProtKB-EC"/>
</dbReference>
<evidence type="ECO:0000313" key="19">
    <source>
        <dbReference type="Proteomes" id="UP000007797"/>
    </source>
</evidence>
<evidence type="ECO:0000256" key="17">
    <source>
        <dbReference type="RuleBase" id="RU004161"/>
    </source>
</evidence>
<dbReference type="InterPro" id="IPR013785">
    <property type="entry name" value="Aldolase_TIM"/>
</dbReference>
<evidence type="ECO:0000256" key="1">
    <source>
        <dbReference type="ARBA" id="ARBA00001947"/>
    </source>
</evidence>
<feature type="binding site" evidence="14">
    <location>
        <position position="229"/>
    </location>
    <ligand>
        <name>5-aminolevulinate</name>
        <dbReference type="ChEBI" id="CHEBI:356416"/>
        <label>1</label>
    </ligand>
</feature>
<evidence type="ECO:0000256" key="15">
    <source>
        <dbReference type="PIRSR" id="PIRSR001415-3"/>
    </source>
</evidence>
<dbReference type="EC" id="4.2.1.24" evidence="4 16"/>
<feature type="binding site" evidence="14">
    <location>
        <position position="325"/>
    </location>
    <ligand>
        <name>5-aminolevulinate</name>
        <dbReference type="ChEBI" id="CHEBI:356416"/>
        <label>2</label>
    </ligand>
</feature>
<dbReference type="Pfam" id="PF00490">
    <property type="entry name" value="ALAD"/>
    <property type="match status" value="1"/>
</dbReference>
<protein>
    <recommendedName>
        <fullName evidence="5 16">Delta-aminolevulinic acid dehydratase</fullName>
        <ecNumber evidence="4 16">4.2.1.24</ecNumber>
    </recommendedName>
</protein>
<sequence length="336" mass="36490">MSSQPRIPFKHYLHSGYAHPVTRSWQGDTTILKSQLIYPIFVTDQQNTKTEIKSLPGNYQISVDLVVDFLKPLVEKGLKSIILFGVIINAQDKNGHGSLASDDKSPVCLAIRLLKVAFPQLCIACDVCLCAYTHHGHCGVLVSDDEPVIDNEKSVERLAAMSLAFAKAGAHIIAPSDMMDGRIAAIKTILHAEGYGSRVAVMAYSSKFASCFYGPFRDAAGSGAKFGDRSAYQLPAASRQLAKRAAIRDAEEGADFVMVKPAGPYLDIVREVKDAVDVPVCCYQVSGEYAMLYHAAAAGGIDLKQGVLESLICLQRAGCDIFITYFTPLLLDWLPL</sequence>
<dbReference type="GO" id="GO:0006782">
    <property type="term" value="P:protoporphyrinogen IX biosynthetic process"/>
    <property type="evidence" value="ECO:0007669"/>
    <property type="project" value="UniProtKB-UniPathway"/>
</dbReference>
<feature type="binding site" evidence="15">
    <location>
        <position position="138"/>
    </location>
    <ligand>
        <name>Zn(2+)</name>
        <dbReference type="ChEBI" id="CHEBI:29105"/>
        <note>catalytic</note>
    </ligand>
</feature>
<dbReference type="PROSITE" id="PS00169">
    <property type="entry name" value="D_ALA_DEHYDRATASE"/>
    <property type="match status" value="1"/>
</dbReference>
<accession>F4PQL3</accession>
<dbReference type="PANTHER" id="PTHR11458:SF0">
    <property type="entry name" value="DELTA-AMINOLEVULINIC ACID DEHYDRATASE"/>
    <property type="match status" value="1"/>
</dbReference>
<dbReference type="Gene3D" id="3.20.20.70">
    <property type="entry name" value="Aldolase class I"/>
    <property type="match status" value="1"/>
</dbReference>
<dbReference type="SMART" id="SM01004">
    <property type="entry name" value="ALAD"/>
    <property type="match status" value="1"/>
</dbReference>
<evidence type="ECO:0000256" key="14">
    <source>
        <dbReference type="PIRSR" id="PIRSR001415-2"/>
    </source>
</evidence>
<evidence type="ECO:0000256" key="3">
    <source>
        <dbReference type="ARBA" id="ARBA00008055"/>
    </source>
</evidence>
<dbReference type="PIRSF" id="PIRSF001415">
    <property type="entry name" value="Porphbilin_synth"/>
    <property type="match status" value="1"/>
</dbReference>
<evidence type="ECO:0000256" key="8">
    <source>
        <dbReference type="ARBA" id="ARBA00023133"/>
    </source>
</evidence>
<feature type="binding site" evidence="15">
    <location>
        <position position="130"/>
    </location>
    <ligand>
        <name>Zn(2+)</name>
        <dbReference type="ChEBI" id="CHEBI:29105"/>
        <note>catalytic</note>
    </ligand>
</feature>
<dbReference type="NCBIfam" id="NF006762">
    <property type="entry name" value="PRK09283.1"/>
    <property type="match status" value="1"/>
</dbReference>
<dbReference type="GO" id="GO:0008270">
    <property type="term" value="F:zinc ion binding"/>
    <property type="evidence" value="ECO:0007669"/>
    <property type="project" value="TreeGrafter"/>
</dbReference>
<evidence type="ECO:0000256" key="12">
    <source>
        <dbReference type="ARBA" id="ARBA00047651"/>
    </source>
</evidence>
<comment type="subunit">
    <text evidence="16">Homooctamer.</text>
</comment>
<feature type="binding site" evidence="14">
    <location>
        <position position="217"/>
    </location>
    <ligand>
        <name>5-aminolevulinate</name>
        <dbReference type="ChEBI" id="CHEBI:356416"/>
        <label>1</label>
    </ligand>
</feature>
<evidence type="ECO:0000256" key="10">
    <source>
        <dbReference type="ARBA" id="ARBA00023244"/>
    </source>
</evidence>
<dbReference type="InterPro" id="IPR030656">
    <property type="entry name" value="ALAD_AS"/>
</dbReference>
<dbReference type="FunFam" id="3.20.20.70:FF:000048">
    <property type="entry name" value="Delta-aminolevulinic acid dehydratase"/>
    <property type="match status" value="1"/>
</dbReference>
<evidence type="ECO:0000313" key="18">
    <source>
        <dbReference type="EMBL" id="EGG21180.1"/>
    </source>
</evidence>
<dbReference type="EMBL" id="GL883010">
    <property type="protein sequence ID" value="EGG21180.1"/>
    <property type="molecule type" value="Genomic_DNA"/>
</dbReference>
<keyword evidence="9 16" id="KW-0456">Lyase</keyword>
<evidence type="ECO:0000256" key="6">
    <source>
        <dbReference type="ARBA" id="ARBA00022723"/>
    </source>
</evidence>
<comment type="pathway">
    <text evidence="2">Porphyrin-containing compound metabolism; protoporphyrin-IX biosynthesis; coproporphyrinogen-III from 5-aminolevulinate: step 1/4.</text>
</comment>
<comment type="cofactor">
    <cofactor evidence="1">
        <name>Zn(2+)</name>
        <dbReference type="ChEBI" id="CHEBI:29105"/>
    </cofactor>
</comment>
<keyword evidence="8" id="KW-0350">Heme biosynthesis</keyword>
<evidence type="ECO:0000256" key="9">
    <source>
        <dbReference type="ARBA" id="ARBA00023239"/>
    </source>
</evidence>
<evidence type="ECO:0000256" key="7">
    <source>
        <dbReference type="ARBA" id="ARBA00022833"/>
    </source>
</evidence>
<dbReference type="PRINTS" id="PR00144">
    <property type="entry name" value="DALDHYDRTASE"/>
</dbReference>
<dbReference type="PANTHER" id="PTHR11458">
    <property type="entry name" value="DELTA-AMINOLEVULINIC ACID DEHYDRATASE"/>
    <property type="match status" value="1"/>
</dbReference>
<proteinExistence type="inferred from homology"/>
<feature type="binding site" evidence="14">
    <location>
        <position position="286"/>
    </location>
    <ligand>
        <name>5-aminolevulinate</name>
        <dbReference type="ChEBI" id="CHEBI:356416"/>
        <label>2</label>
    </ligand>
</feature>
<evidence type="ECO:0000256" key="2">
    <source>
        <dbReference type="ARBA" id="ARBA00004694"/>
    </source>
</evidence>
<gene>
    <name evidence="18" type="primary">hemB</name>
    <name evidence="18" type="ORF">DFA_01055</name>
</gene>
<feature type="binding site" evidence="15">
    <location>
        <position position="128"/>
    </location>
    <ligand>
        <name>Zn(2+)</name>
        <dbReference type="ChEBI" id="CHEBI:29105"/>
        <note>catalytic</note>
    </ligand>
</feature>
<dbReference type="Proteomes" id="UP000007797">
    <property type="component" value="Unassembled WGS sequence"/>
</dbReference>
<evidence type="ECO:0000256" key="4">
    <source>
        <dbReference type="ARBA" id="ARBA00012053"/>
    </source>
</evidence>